<gene>
    <name evidence="1" type="ORF">E5329_15595</name>
</gene>
<dbReference type="Proteomes" id="UP000304953">
    <property type="component" value="Unassembled WGS sequence"/>
</dbReference>
<reference evidence="1" key="1">
    <citation type="submission" date="2019-04" db="EMBL/GenBank/DDBJ databases">
        <title>Microbes associate with the intestines of laboratory mice.</title>
        <authorList>
            <person name="Navarre W."/>
            <person name="Wong E."/>
            <person name="Huang K."/>
            <person name="Tropini C."/>
            <person name="Ng K."/>
            <person name="Yu B."/>
        </authorList>
    </citation>
    <scope>NUCLEOTIDE SEQUENCE</scope>
    <source>
        <strain evidence="1">NM01_1-7b</strain>
    </source>
</reference>
<accession>A0AC61RTZ7</accession>
<keyword evidence="2" id="KW-1185">Reference proteome</keyword>
<evidence type="ECO:0000313" key="1">
    <source>
        <dbReference type="EMBL" id="TGY95324.1"/>
    </source>
</evidence>
<organism evidence="1 2">
    <name type="scientific">Petralouisia muris</name>
    <dbReference type="NCBI Taxonomy" id="3032872"/>
    <lineage>
        <taxon>Bacteria</taxon>
        <taxon>Bacillati</taxon>
        <taxon>Bacillota</taxon>
        <taxon>Clostridia</taxon>
        <taxon>Lachnospirales</taxon>
        <taxon>Lachnospiraceae</taxon>
        <taxon>Petralouisia</taxon>
    </lineage>
</organism>
<protein>
    <submittedName>
        <fullName evidence="1">Uncharacterized protein</fullName>
    </submittedName>
</protein>
<sequence>MAIAGVNDYTNTYAANRTSYSTKGSSGLSGTAQSYLSDLKQKYSDVNITVADFNSEKQSDAYMLGSRGYNNVAISASVVERMATDPQTAAKYEKVVSGMSGNAERIEKFAQENNDGILGAGVVIDKNGKVSYWMVGRSKDTMENPGTVYKEKVQKQLEEKRAKKKEEEKLKEKRIIKAETAEKLLEKRKAAKSTEAVSAGDVSSTGVDGYVRKVTEEKRVQMDITV</sequence>
<dbReference type="EMBL" id="SRYA01000031">
    <property type="protein sequence ID" value="TGY95324.1"/>
    <property type="molecule type" value="Genomic_DNA"/>
</dbReference>
<comment type="caution">
    <text evidence="1">The sequence shown here is derived from an EMBL/GenBank/DDBJ whole genome shotgun (WGS) entry which is preliminary data.</text>
</comment>
<name>A0AC61RTZ7_9FIRM</name>
<proteinExistence type="predicted"/>
<evidence type="ECO:0000313" key="2">
    <source>
        <dbReference type="Proteomes" id="UP000304953"/>
    </source>
</evidence>